<sequence>MANHIDQIRETLALIPLLVDRIRPPVRQRKNNKHRTGRRSIRKTNRHSTIFIGCLSVLPRWHLCLPPTGVSRTRLFSVYCGSYANPVHDQIRDSFVRLH</sequence>
<proteinExistence type="predicted"/>
<name>A0A2Z6ZUF9_9LAMI</name>
<dbReference type="EMBL" id="KV082980">
    <property type="protein sequence ID" value="KZT76914.1"/>
    <property type="molecule type" value="Genomic_DNA"/>
</dbReference>
<organism evidence="1 2">
    <name type="scientific">Dorcoceras hygrometricum</name>
    <dbReference type="NCBI Taxonomy" id="472368"/>
    <lineage>
        <taxon>Eukaryota</taxon>
        <taxon>Viridiplantae</taxon>
        <taxon>Streptophyta</taxon>
        <taxon>Embryophyta</taxon>
        <taxon>Tracheophyta</taxon>
        <taxon>Spermatophyta</taxon>
        <taxon>Magnoliopsida</taxon>
        <taxon>eudicotyledons</taxon>
        <taxon>Gunneridae</taxon>
        <taxon>Pentapetalae</taxon>
        <taxon>asterids</taxon>
        <taxon>lamiids</taxon>
        <taxon>Lamiales</taxon>
        <taxon>Gesneriaceae</taxon>
        <taxon>Didymocarpoideae</taxon>
        <taxon>Trichosporeae</taxon>
        <taxon>Loxocarpinae</taxon>
        <taxon>Dorcoceras</taxon>
    </lineage>
</organism>
<evidence type="ECO:0000313" key="1">
    <source>
        <dbReference type="EMBL" id="KZT76914.1"/>
    </source>
</evidence>
<gene>
    <name evidence="1" type="ORF">F511_46060</name>
</gene>
<dbReference type="Proteomes" id="UP000250235">
    <property type="component" value="Unassembled WGS sequence"/>
</dbReference>
<keyword evidence="2" id="KW-1185">Reference proteome</keyword>
<accession>A0A2Z6ZUF9</accession>
<evidence type="ECO:0000313" key="2">
    <source>
        <dbReference type="Proteomes" id="UP000250235"/>
    </source>
</evidence>
<reference evidence="1 2" key="1">
    <citation type="journal article" date="2015" name="Proc. Natl. Acad. Sci. U.S.A.">
        <title>The resurrection genome of Boea hygrometrica: A blueprint for survival of dehydration.</title>
        <authorList>
            <person name="Xiao L."/>
            <person name="Yang G."/>
            <person name="Zhang L."/>
            <person name="Yang X."/>
            <person name="Zhao S."/>
            <person name="Ji Z."/>
            <person name="Zhou Q."/>
            <person name="Hu M."/>
            <person name="Wang Y."/>
            <person name="Chen M."/>
            <person name="Xu Y."/>
            <person name="Jin H."/>
            <person name="Xiao X."/>
            <person name="Hu G."/>
            <person name="Bao F."/>
            <person name="Hu Y."/>
            <person name="Wan P."/>
            <person name="Li L."/>
            <person name="Deng X."/>
            <person name="Kuang T."/>
            <person name="Xiang C."/>
            <person name="Zhu J.K."/>
            <person name="Oliver M.J."/>
            <person name="He Y."/>
        </authorList>
    </citation>
    <scope>NUCLEOTIDE SEQUENCE [LARGE SCALE GENOMIC DNA]</scope>
    <source>
        <strain evidence="2">cv. XS01</strain>
    </source>
</reference>
<dbReference type="AlphaFoldDB" id="A0A2Z6ZUF9"/>
<protein>
    <submittedName>
        <fullName evidence="1">Uncharacterized protein</fullName>
    </submittedName>
</protein>